<name>A0ABS1BPR3_9SPHI</name>
<accession>A0ABS1BPR3</accession>
<dbReference type="RefSeq" id="WP_200587945.1">
    <property type="nucleotide sequence ID" value="NZ_JAEHFY010000028.1"/>
</dbReference>
<evidence type="ECO:0000313" key="2">
    <source>
        <dbReference type="EMBL" id="MBK0384354.1"/>
    </source>
</evidence>
<dbReference type="InterPro" id="IPR023875">
    <property type="entry name" value="DNA_repair_put"/>
</dbReference>
<evidence type="ECO:0000259" key="1">
    <source>
        <dbReference type="Pfam" id="PF13566"/>
    </source>
</evidence>
<reference evidence="2 3" key="1">
    <citation type="submission" date="2020-12" db="EMBL/GenBank/DDBJ databases">
        <title>Bacterial novel species Pedobacter sp. SD-b isolated from soil.</title>
        <authorList>
            <person name="Jung H.-Y."/>
        </authorList>
    </citation>
    <scope>NUCLEOTIDE SEQUENCE [LARGE SCALE GENOMIC DNA]</scope>
    <source>
        <strain evidence="2 3">SD-b</strain>
    </source>
</reference>
<proteinExistence type="predicted"/>
<sequence length="256" mass="31008">MYLLTYDHSVEGFFSAVFEAYERKLKNVVIRKQGLPMVLFTDGMRRVSTNPRKAERVYVKLKALMGELGIQKIIYSLLTEEELCEGYIFDVIKYALANPKVNVMKDMSHPSVLKLAQYTKSVHREKHRMEAFVRFKLTCDDIYYADIEPDFNVLPIIAKHFKSRYQDQKWLIFDQKRSYGIYYDLYKLEIIQMKFNRQYNREEGLEMLKKDEPLYQSLWRTYYAQTNIRLRKNMRLHLLHVPKRYWKYLTEKIPEY</sequence>
<dbReference type="NCBIfam" id="TIGR03915">
    <property type="entry name" value="SAM_7_link_chp"/>
    <property type="match status" value="1"/>
</dbReference>
<feature type="domain" description="DUF4130" evidence="1">
    <location>
        <begin position="86"/>
        <end position="251"/>
    </location>
</feature>
<dbReference type="InterPro" id="IPR025404">
    <property type="entry name" value="DUF4130"/>
</dbReference>
<protein>
    <submittedName>
        <fullName evidence="2">TIGR03915 family putative DNA repair protein</fullName>
    </submittedName>
</protein>
<gene>
    <name evidence="2" type="ORF">I5M32_15410</name>
</gene>
<dbReference type="Pfam" id="PF13566">
    <property type="entry name" value="DUF4130"/>
    <property type="match status" value="1"/>
</dbReference>
<comment type="caution">
    <text evidence="2">The sequence shown here is derived from an EMBL/GenBank/DDBJ whole genome shotgun (WGS) entry which is preliminary data.</text>
</comment>
<dbReference type="EMBL" id="JAEHFY010000028">
    <property type="protein sequence ID" value="MBK0384354.1"/>
    <property type="molecule type" value="Genomic_DNA"/>
</dbReference>
<keyword evidence="3" id="KW-1185">Reference proteome</keyword>
<dbReference type="Proteomes" id="UP000660024">
    <property type="component" value="Unassembled WGS sequence"/>
</dbReference>
<evidence type="ECO:0000313" key="3">
    <source>
        <dbReference type="Proteomes" id="UP000660024"/>
    </source>
</evidence>
<organism evidence="2 3">
    <name type="scientific">Pedobacter segetis</name>
    <dbReference type="NCBI Taxonomy" id="2793069"/>
    <lineage>
        <taxon>Bacteria</taxon>
        <taxon>Pseudomonadati</taxon>
        <taxon>Bacteroidota</taxon>
        <taxon>Sphingobacteriia</taxon>
        <taxon>Sphingobacteriales</taxon>
        <taxon>Sphingobacteriaceae</taxon>
        <taxon>Pedobacter</taxon>
    </lineage>
</organism>